<gene>
    <name evidence="1" type="ORF">HNR40_006777</name>
</gene>
<dbReference type="Proteomes" id="UP000568380">
    <property type="component" value="Unassembled WGS sequence"/>
</dbReference>
<accession>A0A7W8EK30</accession>
<organism evidence="1 2">
    <name type="scientific">Nonomuraea endophytica</name>
    <dbReference type="NCBI Taxonomy" id="714136"/>
    <lineage>
        <taxon>Bacteria</taxon>
        <taxon>Bacillati</taxon>
        <taxon>Actinomycetota</taxon>
        <taxon>Actinomycetes</taxon>
        <taxon>Streptosporangiales</taxon>
        <taxon>Streptosporangiaceae</taxon>
        <taxon>Nonomuraea</taxon>
    </lineage>
</organism>
<proteinExistence type="predicted"/>
<keyword evidence="2" id="KW-1185">Reference proteome</keyword>
<comment type="caution">
    <text evidence="1">The sequence shown here is derived from an EMBL/GenBank/DDBJ whole genome shotgun (WGS) entry which is preliminary data.</text>
</comment>
<reference evidence="1 2" key="1">
    <citation type="submission" date="2020-08" db="EMBL/GenBank/DDBJ databases">
        <title>Genomic Encyclopedia of Type Strains, Phase IV (KMG-IV): sequencing the most valuable type-strain genomes for metagenomic binning, comparative biology and taxonomic classification.</title>
        <authorList>
            <person name="Goeker M."/>
        </authorList>
    </citation>
    <scope>NUCLEOTIDE SEQUENCE [LARGE SCALE GENOMIC DNA]</scope>
    <source>
        <strain evidence="1 2">DSM 45385</strain>
    </source>
</reference>
<evidence type="ECO:0000313" key="1">
    <source>
        <dbReference type="EMBL" id="MBB5081282.1"/>
    </source>
</evidence>
<name>A0A7W8EK30_9ACTN</name>
<protein>
    <submittedName>
        <fullName evidence="1">Uncharacterized protein</fullName>
    </submittedName>
</protein>
<evidence type="ECO:0000313" key="2">
    <source>
        <dbReference type="Proteomes" id="UP000568380"/>
    </source>
</evidence>
<dbReference type="AlphaFoldDB" id="A0A7W8EK30"/>
<dbReference type="RefSeq" id="WP_184968509.1">
    <property type="nucleotide sequence ID" value="NZ_JACHIN010000010.1"/>
</dbReference>
<sequence>MTEVPTFNPDRSIPVVLTEGLVLDILYGLEQAAAEYHEVGFCADCNRTVRESGISDLPCENHAIDFAKADRWLDAIAALKKLTGITV</sequence>
<dbReference type="EMBL" id="JACHIN010000010">
    <property type="protein sequence ID" value="MBB5081282.1"/>
    <property type="molecule type" value="Genomic_DNA"/>
</dbReference>